<reference evidence="1 2" key="1">
    <citation type="submission" date="2024-10" db="EMBL/GenBank/DDBJ databases">
        <authorList>
            <person name="Kim D."/>
        </authorList>
    </citation>
    <scope>NUCLEOTIDE SEQUENCE [LARGE SCALE GENOMIC DNA]</scope>
    <source>
        <strain evidence="1">BH-2024</strain>
    </source>
</reference>
<proteinExistence type="predicted"/>
<dbReference type="PANTHER" id="PTHR46671:SF7">
    <property type="entry name" value="CORE-2_I-BRANCHING ENZYME"/>
    <property type="match status" value="1"/>
</dbReference>
<protein>
    <recommendedName>
        <fullName evidence="3">Secreted protein</fullName>
    </recommendedName>
</protein>
<accession>A0ABD2JVD8</accession>
<organism evidence="1 2">
    <name type="scientific">Heterodera trifolii</name>
    <dbReference type="NCBI Taxonomy" id="157864"/>
    <lineage>
        <taxon>Eukaryota</taxon>
        <taxon>Metazoa</taxon>
        <taxon>Ecdysozoa</taxon>
        <taxon>Nematoda</taxon>
        <taxon>Chromadorea</taxon>
        <taxon>Rhabditida</taxon>
        <taxon>Tylenchina</taxon>
        <taxon>Tylenchomorpha</taxon>
        <taxon>Tylenchoidea</taxon>
        <taxon>Heteroderidae</taxon>
        <taxon>Heteroderinae</taxon>
        <taxon>Heterodera</taxon>
    </lineage>
</organism>
<dbReference type="PANTHER" id="PTHR46671">
    <property type="entry name" value="PROTEIN CBG11221"/>
    <property type="match status" value="1"/>
</dbReference>
<dbReference type="AlphaFoldDB" id="A0ABD2JVD8"/>
<dbReference type="EMBL" id="JBICBT010000893">
    <property type="protein sequence ID" value="KAL3094611.1"/>
    <property type="molecule type" value="Genomic_DNA"/>
</dbReference>
<sequence>MWWLSWNSPPLFPRSIGTVSSSMPCLPRCLSAACARWPNGICNFGVENLVRLAAFPHFFFNRFWPAFDFGALLCVYERLFNMTHLHTCGEQLDKMAPVVNKSFVQQLPNVRWFGVGKKE</sequence>
<keyword evidence="2" id="KW-1185">Reference proteome</keyword>
<name>A0ABD2JVD8_9BILA</name>
<gene>
    <name evidence="1" type="ORF">niasHT_023925</name>
</gene>
<evidence type="ECO:0008006" key="3">
    <source>
        <dbReference type="Google" id="ProtNLM"/>
    </source>
</evidence>
<evidence type="ECO:0000313" key="2">
    <source>
        <dbReference type="Proteomes" id="UP001620626"/>
    </source>
</evidence>
<dbReference type="Proteomes" id="UP001620626">
    <property type="component" value="Unassembled WGS sequence"/>
</dbReference>
<comment type="caution">
    <text evidence="1">The sequence shown here is derived from an EMBL/GenBank/DDBJ whole genome shotgun (WGS) entry which is preliminary data.</text>
</comment>
<evidence type="ECO:0000313" key="1">
    <source>
        <dbReference type="EMBL" id="KAL3094611.1"/>
    </source>
</evidence>